<dbReference type="Gene3D" id="3.40.50.10330">
    <property type="entry name" value="Probable inorganic polyphosphate/atp-NAD kinase, domain 1"/>
    <property type="match status" value="1"/>
</dbReference>
<keyword evidence="2 5" id="KW-0418">Kinase</keyword>
<dbReference type="GO" id="GO:0019674">
    <property type="term" value="P:NAD+ metabolic process"/>
    <property type="evidence" value="ECO:0007669"/>
    <property type="project" value="InterPro"/>
</dbReference>
<dbReference type="InterPro" id="IPR017438">
    <property type="entry name" value="ATP-NAD_kinase_N"/>
</dbReference>
<dbReference type="PANTHER" id="PTHR20275:SF0">
    <property type="entry name" value="NAD KINASE"/>
    <property type="match status" value="1"/>
</dbReference>
<dbReference type="SUPFAM" id="SSF111331">
    <property type="entry name" value="NAD kinase/diacylglycerol kinase-like"/>
    <property type="match status" value="1"/>
</dbReference>
<name>A0A1W1BMI4_9ZZZZ</name>
<organism evidence="5">
    <name type="scientific">hydrothermal vent metagenome</name>
    <dbReference type="NCBI Taxonomy" id="652676"/>
    <lineage>
        <taxon>unclassified sequences</taxon>
        <taxon>metagenomes</taxon>
        <taxon>ecological metagenomes</taxon>
    </lineage>
</organism>
<dbReference type="InterPro" id="IPR002504">
    <property type="entry name" value="NADK"/>
</dbReference>
<evidence type="ECO:0000256" key="2">
    <source>
        <dbReference type="ARBA" id="ARBA00022777"/>
    </source>
</evidence>
<keyword evidence="1 5" id="KW-0808">Transferase</keyword>
<dbReference type="Gene3D" id="2.60.200.30">
    <property type="entry name" value="Probable inorganic polyphosphate/atp-NAD kinase, domain 2"/>
    <property type="match status" value="1"/>
</dbReference>
<gene>
    <name evidence="5" type="ORF">MNB_SV-10-1307</name>
</gene>
<dbReference type="EMBL" id="FPHL01000007">
    <property type="protein sequence ID" value="SFV54707.1"/>
    <property type="molecule type" value="Genomic_DNA"/>
</dbReference>
<evidence type="ECO:0000313" key="5">
    <source>
        <dbReference type="EMBL" id="SFV54707.1"/>
    </source>
</evidence>
<evidence type="ECO:0000256" key="1">
    <source>
        <dbReference type="ARBA" id="ARBA00022679"/>
    </source>
</evidence>
<dbReference type="Pfam" id="PF20143">
    <property type="entry name" value="NAD_kinase_C"/>
    <property type="match status" value="1"/>
</dbReference>
<dbReference type="GO" id="GO:0006741">
    <property type="term" value="P:NADP+ biosynthetic process"/>
    <property type="evidence" value="ECO:0007669"/>
    <property type="project" value="InterPro"/>
</dbReference>
<accession>A0A1W1BMI4</accession>
<dbReference type="EC" id="2.7.1.23" evidence="5"/>
<dbReference type="AlphaFoldDB" id="A0A1W1BMI4"/>
<reference evidence="5" key="1">
    <citation type="submission" date="2016-10" db="EMBL/GenBank/DDBJ databases">
        <authorList>
            <person name="de Groot N.N."/>
        </authorList>
    </citation>
    <scope>NUCLEOTIDE SEQUENCE</scope>
</reference>
<protein>
    <submittedName>
        <fullName evidence="5">NAD kinase</fullName>
        <ecNumber evidence="5">2.7.1.23</ecNumber>
    </submittedName>
</protein>
<proteinExistence type="inferred from homology"/>
<sequence>MIPYMYESMMNRVLSGGPYNPYRIHMKTEKLARTKTAGFILKPESPEIKELYQTIKAQFEAKGINVMLSEKSAEMIGLPGVPFEKMCENSDFLVSLGGDGTLLSLVRRSYGFHKPVVGINAGNLGFLADITIDDVDAFLGRLLLGEYRIDDRMMIEGYIEKKNGDKKRFIAFNDVVITSPEPSKMVKVNASIDGERFNSYTGDGLIISTPTGSTAYNLSAGGPILYPLTQAFIITPVLAHSLANQRPLVVPADFGIELDAEKYRAIASIDGQEVYDLDEGDVLYIAGAKKGATLIHRKEHNYFSVLREKLHWGDRNW</sequence>
<keyword evidence="4" id="KW-0520">NAD</keyword>
<evidence type="ECO:0000256" key="4">
    <source>
        <dbReference type="ARBA" id="ARBA00023027"/>
    </source>
</evidence>
<keyword evidence="3" id="KW-0521">NADP</keyword>
<evidence type="ECO:0000256" key="3">
    <source>
        <dbReference type="ARBA" id="ARBA00022857"/>
    </source>
</evidence>
<dbReference type="Pfam" id="PF01513">
    <property type="entry name" value="NAD_kinase"/>
    <property type="match status" value="1"/>
</dbReference>
<dbReference type="InterPro" id="IPR016064">
    <property type="entry name" value="NAD/diacylglycerol_kinase_sf"/>
</dbReference>
<dbReference type="HAMAP" id="MF_00361">
    <property type="entry name" value="NAD_kinase"/>
    <property type="match status" value="1"/>
</dbReference>
<dbReference type="PANTHER" id="PTHR20275">
    <property type="entry name" value="NAD KINASE"/>
    <property type="match status" value="1"/>
</dbReference>
<dbReference type="InterPro" id="IPR017437">
    <property type="entry name" value="ATP-NAD_kinase_PpnK-typ_C"/>
</dbReference>
<dbReference type="GO" id="GO:0003951">
    <property type="term" value="F:NAD+ kinase activity"/>
    <property type="evidence" value="ECO:0007669"/>
    <property type="project" value="UniProtKB-EC"/>
</dbReference>